<gene>
    <name evidence="1" type="ORF">FULANO1_51</name>
</gene>
<proteinExistence type="predicted"/>
<dbReference type="EMBL" id="OL539459">
    <property type="protein sequence ID" value="UGV22652.1"/>
    <property type="molecule type" value="Genomic_DNA"/>
</dbReference>
<dbReference type="Proteomes" id="UP000828057">
    <property type="component" value="Segment"/>
</dbReference>
<name>A0AC61TRW6_9CAUD</name>
<sequence length="157" mass="18291">MNWHDVFDYDNGILRWKRSYGRVKAGEPAGRMLPDGYLQVNVGYRFRRVHRIVWEMFNGDIPDGMQIDHINHIRTDNRIENLRLVTCKENSKNKSRSKNNRSGVTGVYFDNYSGKWKAQIKTDNGIKHLGRFLDISDAIDARKLAEEKLGYHKNHGG</sequence>
<protein>
    <submittedName>
        <fullName evidence="1">HNH homing nuclease</fullName>
    </submittedName>
</protein>
<evidence type="ECO:0000313" key="1">
    <source>
        <dbReference type="EMBL" id="UGV22652.1"/>
    </source>
</evidence>
<accession>A0AC61TRW6</accession>
<organism evidence="1 2">
    <name type="scientific">Escherichia phage vB_EcoD_Fulano1</name>
    <dbReference type="NCBI Taxonomy" id="2902670"/>
    <lineage>
        <taxon>Viruses</taxon>
        <taxon>Duplodnaviria</taxon>
        <taxon>Heunggongvirae</taxon>
        <taxon>Uroviricota</taxon>
        <taxon>Caudoviricetes</taxon>
        <taxon>Drexlerviridae</taxon>
        <taxon>Tempevirinae</taxon>
        <taxon>Hanrivervirus</taxon>
        <taxon>Hanrivervirus fulano1</taxon>
    </lineage>
</organism>
<evidence type="ECO:0000313" key="2">
    <source>
        <dbReference type="Proteomes" id="UP000828057"/>
    </source>
</evidence>
<keyword evidence="2" id="KW-1185">Reference proteome</keyword>
<reference evidence="1" key="1">
    <citation type="submission" date="2021-10" db="EMBL/GenBank/DDBJ databases">
        <authorList>
            <person name="Dean J.D."/>
            <person name="Kim M.K."/>
            <person name="Newey C.N."/>
            <person name="Stoker T.S."/>
            <person name="Thompson D.W."/>
            <person name="Grose J.H."/>
        </authorList>
    </citation>
    <scope>NUCLEOTIDE SEQUENCE</scope>
</reference>